<dbReference type="Gene3D" id="3.40.50.450">
    <property type="match status" value="1"/>
</dbReference>
<comment type="caution">
    <text evidence="4">The sequence shown here is derived from an EMBL/GenBank/DDBJ whole genome shotgun (WGS) entry which is preliminary data.</text>
</comment>
<evidence type="ECO:0000256" key="2">
    <source>
        <dbReference type="ARBA" id="ARBA00006763"/>
    </source>
</evidence>
<proteinExistence type="inferred from homology"/>
<comment type="catalytic activity">
    <reaction evidence="1">
        <text>AMP + H2O = D-ribose 5-phosphate + adenine</text>
        <dbReference type="Rhea" id="RHEA:20129"/>
        <dbReference type="ChEBI" id="CHEBI:15377"/>
        <dbReference type="ChEBI" id="CHEBI:16708"/>
        <dbReference type="ChEBI" id="CHEBI:78346"/>
        <dbReference type="ChEBI" id="CHEBI:456215"/>
        <dbReference type="EC" id="3.2.2.4"/>
    </reaction>
</comment>
<name>A0ABT5YIK2_9PROT</name>
<evidence type="ECO:0000256" key="3">
    <source>
        <dbReference type="RuleBase" id="RU363015"/>
    </source>
</evidence>
<dbReference type="SUPFAM" id="SSF102405">
    <property type="entry name" value="MCP/YpsA-like"/>
    <property type="match status" value="1"/>
</dbReference>
<reference evidence="4 5" key="1">
    <citation type="submission" date="2023-03" db="EMBL/GenBank/DDBJ databases">
        <title>Fodinicurvata sp. CAU 1616 isolated from sea sendiment.</title>
        <authorList>
            <person name="Kim W."/>
        </authorList>
    </citation>
    <scope>NUCLEOTIDE SEQUENCE [LARGE SCALE GENOMIC DNA]</scope>
    <source>
        <strain evidence="4 5">CAU 1616</strain>
    </source>
</reference>
<protein>
    <recommendedName>
        <fullName evidence="3">Cytokinin riboside 5'-monophosphate phosphoribohydrolase</fullName>
        <ecNumber evidence="3">3.2.2.n1</ecNumber>
    </recommendedName>
</protein>
<evidence type="ECO:0000313" key="4">
    <source>
        <dbReference type="EMBL" id="MDF2094774.1"/>
    </source>
</evidence>
<keyword evidence="3" id="KW-0378">Hydrolase</keyword>
<dbReference type="NCBIfam" id="TIGR00730">
    <property type="entry name" value="Rossman fold protein, TIGR00730 family"/>
    <property type="match status" value="1"/>
</dbReference>
<gene>
    <name evidence="4" type="ORF">P2G67_02145</name>
</gene>
<dbReference type="PANTHER" id="PTHR31223:SF70">
    <property type="entry name" value="LOG FAMILY PROTEIN YJL055W"/>
    <property type="match status" value="1"/>
</dbReference>
<sequence length="194" mass="20974">MPLPVSICLYCGSKPGQDPAYAEAAQALGRFVAEAGIQLVYGGGRVGLMGAAADACLEAGGEVVGIIPDFLMRHEVGHRGLTRLEVVSSMHERKMRMAELAEAFCILPGGLGTLEELFEVLTWRQLGLHDKPIVVLDIQGYWQPLSHLLQAQLAGGFLREVDLELLRFVPGVEEMAEALRARPAARADITGKWA</sequence>
<dbReference type="RefSeq" id="WP_275819554.1">
    <property type="nucleotide sequence ID" value="NZ_JARHUD010000001.1"/>
</dbReference>
<dbReference type="InterPro" id="IPR005269">
    <property type="entry name" value="LOG"/>
</dbReference>
<organism evidence="4 5">
    <name type="scientific">Aquibaculum arenosum</name>
    <dbReference type="NCBI Taxonomy" id="3032591"/>
    <lineage>
        <taxon>Bacteria</taxon>
        <taxon>Pseudomonadati</taxon>
        <taxon>Pseudomonadota</taxon>
        <taxon>Alphaproteobacteria</taxon>
        <taxon>Rhodospirillales</taxon>
        <taxon>Rhodovibrionaceae</taxon>
        <taxon>Aquibaculum</taxon>
    </lineage>
</organism>
<dbReference type="PANTHER" id="PTHR31223">
    <property type="entry name" value="LOG FAMILY PROTEIN YJL055W"/>
    <property type="match status" value="1"/>
</dbReference>
<keyword evidence="3" id="KW-0203">Cytokinin biosynthesis</keyword>
<keyword evidence="5" id="KW-1185">Reference proteome</keyword>
<dbReference type="Proteomes" id="UP001215503">
    <property type="component" value="Unassembled WGS sequence"/>
</dbReference>
<dbReference type="InterPro" id="IPR031100">
    <property type="entry name" value="LOG_fam"/>
</dbReference>
<evidence type="ECO:0000313" key="5">
    <source>
        <dbReference type="Proteomes" id="UP001215503"/>
    </source>
</evidence>
<dbReference type="Pfam" id="PF03641">
    <property type="entry name" value="Lysine_decarbox"/>
    <property type="match status" value="1"/>
</dbReference>
<dbReference type="EC" id="3.2.2.n1" evidence="3"/>
<evidence type="ECO:0000256" key="1">
    <source>
        <dbReference type="ARBA" id="ARBA00000274"/>
    </source>
</evidence>
<dbReference type="EMBL" id="JARHUD010000001">
    <property type="protein sequence ID" value="MDF2094774.1"/>
    <property type="molecule type" value="Genomic_DNA"/>
</dbReference>
<accession>A0ABT5YIK2</accession>
<comment type="similarity">
    <text evidence="2 3">Belongs to the LOG family.</text>
</comment>